<evidence type="ECO:0000256" key="4">
    <source>
        <dbReference type="ARBA" id="ARBA00022695"/>
    </source>
</evidence>
<keyword evidence="7" id="KW-0238">DNA-binding</keyword>
<accession>A0A1X7TG59</accession>
<keyword evidence="4" id="KW-0548">Nucleotidyltransferase</keyword>
<comment type="similarity">
    <text evidence="1">Belongs to the DNA polymerase type-B family.</text>
</comment>
<comment type="catalytic activity">
    <reaction evidence="8">
        <text>DNA(n) + a 2'-deoxyribonucleoside 5'-triphosphate = DNA(n+1) + diphosphate</text>
        <dbReference type="Rhea" id="RHEA:22508"/>
        <dbReference type="Rhea" id="RHEA-COMP:17339"/>
        <dbReference type="Rhea" id="RHEA-COMP:17340"/>
        <dbReference type="ChEBI" id="CHEBI:33019"/>
        <dbReference type="ChEBI" id="CHEBI:61560"/>
        <dbReference type="ChEBI" id="CHEBI:173112"/>
        <dbReference type="EC" id="2.7.7.7"/>
    </reaction>
</comment>
<dbReference type="GO" id="GO:0003887">
    <property type="term" value="F:DNA-directed DNA polymerase activity"/>
    <property type="evidence" value="ECO:0007669"/>
    <property type="project" value="UniProtKB-KW"/>
</dbReference>
<dbReference type="GO" id="GO:0003677">
    <property type="term" value="F:DNA binding"/>
    <property type="evidence" value="ECO:0007669"/>
    <property type="project" value="UniProtKB-KW"/>
</dbReference>
<dbReference type="SUPFAM" id="SSF56672">
    <property type="entry name" value="DNA/RNA polymerases"/>
    <property type="match status" value="1"/>
</dbReference>
<dbReference type="Gene3D" id="1.10.287.690">
    <property type="entry name" value="Helix hairpin bin"/>
    <property type="match status" value="1"/>
</dbReference>
<protein>
    <recommendedName>
        <fullName evidence="2">DNA-directed DNA polymerase</fullName>
        <ecNumber evidence="2">2.7.7.7</ecNumber>
    </recommendedName>
</protein>
<dbReference type="EnsemblMetazoa" id="Aqu2.1.13551_001">
    <property type="protein sequence ID" value="Aqu2.1.13551_001"/>
    <property type="gene ID" value="Aqu2.1.13551"/>
</dbReference>
<dbReference type="GO" id="GO:0006260">
    <property type="term" value="P:DNA replication"/>
    <property type="evidence" value="ECO:0007669"/>
    <property type="project" value="UniProtKB-KW"/>
</dbReference>
<keyword evidence="6" id="KW-0239">DNA-directed DNA polymerase</keyword>
<dbReference type="PANTHER" id="PTHR33568:SF3">
    <property type="entry name" value="DNA-DIRECTED DNA POLYMERASE"/>
    <property type="match status" value="1"/>
</dbReference>
<reference evidence="10" key="1">
    <citation type="submission" date="2017-05" db="UniProtKB">
        <authorList>
            <consortium name="EnsemblMetazoa"/>
        </authorList>
    </citation>
    <scope>IDENTIFICATION</scope>
</reference>
<proteinExistence type="inferred from homology"/>
<dbReference type="AlphaFoldDB" id="A0A1X7TG59"/>
<dbReference type="InterPro" id="IPR043502">
    <property type="entry name" value="DNA/RNA_pol_sf"/>
</dbReference>
<evidence type="ECO:0000256" key="8">
    <source>
        <dbReference type="ARBA" id="ARBA00049244"/>
    </source>
</evidence>
<evidence type="ECO:0000256" key="2">
    <source>
        <dbReference type="ARBA" id="ARBA00012417"/>
    </source>
</evidence>
<evidence type="ECO:0000256" key="7">
    <source>
        <dbReference type="ARBA" id="ARBA00023125"/>
    </source>
</evidence>
<evidence type="ECO:0000256" key="5">
    <source>
        <dbReference type="ARBA" id="ARBA00022705"/>
    </source>
</evidence>
<dbReference type="InterPro" id="IPR004868">
    <property type="entry name" value="DNA-dir_DNA_pol_B_mt/vir"/>
</dbReference>
<dbReference type="PANTHER" id="PTHR33568">
    <property type="entry name" value="DNA POLYMERASE"/>
    <property type="match status" value="1"/>
</dbReference>
<keyword evidence="5" id="KW-0235">DNA replication</keyword>
<sequence>MDIPVLPHKLEDKLTFPCGSWVGVYYSEELLLAHKYGYEFLPILGLVYDCSEAFLEPYVKRFSEMKAMGGVYRFIGKLFINSLYGKFGLKRDDRLTILIPSHKEQYYSNRFDIYDRVDLENGYILLTFSPKPVLEKYKSGGIFSTYKKDSQTYRTSFKFTESNVAIAAAITALGRMRLHEDMMSVQKNGGKIAYCDSLGYFFKKLALFKNGHNSKN</sequence>
<dbReference type="STRING" id="400682.A0A1X7TG59"/>
<dbReference type="GO" id="GO:0000166">
    <property type="term" value="F:nucleotide binding"/>
    <property type="evidence" value="ECO:0007669"/>
    <property type="project" value="InterPro"/>
</dbReference>
<evidence type="ECO:0000256" key="3">
    <source>
        <dbReference type="ARBA" id="ARBA00022679"/>
    </source>
</evidence>
<organism evidence="10">
    <name type="scientific">Amphimedon queenslandica</name>
    <name type="common">Sponge</name>
    <dbReference type="NCBI Taxonomy" id="400682"/>
    <lineage>
        <taxon>Eukaryota</taxon>
        <taxon>Metazoa</taxon>
        <taxon>Porifera</taxon>
        <taxon>Demospongiae</taxon>
        <taxon>Heteroscleromorpha</taxon>
        <taxon>Haplosclerida</taxon>
        <taxon>Niphatidae</taxon>
        <taxon>Amphimedon</taxon>
    </lineage>
</organism>
<feature type="domain" description="DNA-directed DNA polymerase family B mitochondria/virus" evidence="9">
    <location>
        <begin position="3"/>
        <end position="176"/>
    </location>
</feature>
<keyword evidence="3" id="KW-0808">Transferase</keyword>
<dbReference type="Pfam" id="PF03175">
    <property type="entry name" value="DNA_pol_B_2"/>
    <property type="match status" value="1"/>
</dbReference>
<evidence type="ECO:0000259" key="9">
    <source>
        <dbReference type="Pfam" id="PF03175"/>
    </source>
</evidence>
<evidence type="ECO:0000313" key="10">
    <source>
        <dbReference type="EnsemblMetazoa" id="Aqu2.1.13551_001"/>
    </source>
</evidence>
<dbReference type="InParanoid" id="A0A1X7TG59"/>
<name>A0A1X7TG59_AMPQE</name>
<evidence type="ECO:0000256" key="1">
    <source>
        <dbReference type="ARBA" id="ARBA00005755"/>
    </source>
</evidence>
<evidence type="ECO:0000256" key="6">
    <source>
        <dbReference type="ARBA" id="ARBA00022932"/>
    </source>
</evidence>
<dbReference type="EC" id="2.7.7.7" evidence="2"/>